<keyword evidence="1" id="KW-0472">Membrane</keyword>
<keyword evidence="1" id="KW-0812">Transmembrane</keyword>
<dbReference type="SUPFAM" id="SSF58038">
    <property type="entry name" value="SNARE fusion complex"/>
    <property type="match status" value="1"/>
</dbReference>
<name>A0A381Z4T8_9ZZZZ</name>
<feature type="transmembrane region" description="Helical" evidence="1">
    <location>
        <begin position="71"/>
        <end position="94"/>
    </location>
</feature>
<sequence>MRGKQKMDELSLAIEESKNSVQQNIDFVIQRGDKLDDLNEKSDALQAESRLFRRQARRVQRRMYCAKLKTNCIFILIFVFLLWIIVSITCGFDFHKCKSGYYN</sequence>
<dbReference type="Gene3D" id="1.20.5.110">
    <property type="match status" value="1"/>
</dbReference>
<dbReference type="AlphaFoldDB" id="A0A381Z4T8"/>
<gene>
    <name evidence="3" type="ORF">METZ01_LOCUS137150</name>
</gene>
<proteinExistence type="predicted"/>
<evidence type="ECO:0000259" key="2">
    <source>
        <dbReference type="PROSITE" id="PS50892"/>
    </source>
</evidence>
<dbReference type="InterPro" id="IPR001388">
    <property type="entry name" value="Synaptobrevin-like"/>
</dbReference>
<evidence type="ECO:0000256" key="1">
    <source>
        <dbReference type="SAM" id="Phobius"/>
    </source>
</evidence>
<evidence type="ECO:0000313" key="3">
    <source>
        <dbReference type="EMBL" id="SVA84296.1"/>
    </source>
</evidence>
<dbReference type="PANTHER" id="PTHR45701">
    <property type="entry name" value="SYNAPTOBREVIN FAMILY MEMBER"/>
    <property type="match status" value="1"/>
</dbReference>
<dbReference type="PRINTS" id="PR00219">
    <property type="entry name" value="SYNAPTOBREVN"/>
</dbReference>
<dbReference type="Pfam" id="PF00957">
    <property type="entry name" value="Synaptobrevin"/>
    <property type="match status" value="1"/>
</dbReference>
<accession>A0A381Z4T8</accession>
<keyword evidence="1" id="KW-1133">Transmembrane helix</keyword>
<dbReference type="EMBL" id="UINC01019962">
    <property type="protein sequence ID" value="SVA84296.1"/>
    <property type="molecule type" value="Genomic_DNA"/>
</dbReference>
<dbReference type="InterPro" id="IPR042855">
    <property type="entry name" value="V_SNARE_CC"/>
</dbReference>
<dbReference type="PROSITE" id="PS50892">
    <property type="entry name" value="V_SNARE"/>
    <property type="match status" value="1"/>
</dbReference>
<protein>
    <recommendedName>
        <fullName evidence="2">V-SNARE coiled-coil homology domain-containing protein</fullName>
    </recommendedName>
</protein>
<organism evidence="3">
    <name type="scientific">marine metagenome</name>
    <dbReference type="NCBI Taxonomy" id="408172"/>
    <lineage>
        <taxon>unclassified sequences</taxon>
        <taxon>metagenomes</taxon>
        <taxon>ecological metagenomes</taxon>
    </lineage>
</organism>
<feature type="domain" description="V-SNARE coiled-coil homology" evidence="2">
    <location>
        <begin position="6"/>
        <end position="66"/>
    </location>
</feature>
<dbReference type="GO" id="GO:0016020">
    <property type="term" value="C:membrane"/>
    <property type="evidence" value="ECO:0007669"/>
    <property type="project" value="InterPro"/>
</dbReference>
<reference evidence="3" key="1">
    <citation type="submission" date="2018-05" db="EMBL/GenBank/DDBJ databases">
        <authorList>
            <person name="Lanie J.A."/>
            <person name="Ng W.-L."/>
            <person name="Kazmierczak K.M."/>
            <person name="Andrzejewski T.M."/>
            <person name="Davidsen T.M."/>
            <person name="Wayne K.J."/>
            <person name="Tettelin H."/>
            <person name="Glass J.I."/>
            <person name="Rusch D."/>
            <person name="Podicherti R."/>
            <person name="Tsui H.-C.T."/>
            <person name="Winkler M.E."/>
        </authorList>
    </citation>
    <scope>NUCLEOTIDE SEQUENCE</scope>
</reference>
<dbReference type="InterPro" id="IPR016444">
    <property type="entry name" value="Synaptobrevin/VAMP"/>
</dbReference>
<dbReference type="CDD" id="cd15843">
    <property type="entry name" value="R-SNARE"/>
    <property type="match status" value="1"/>
</dbReference>
<dbReference type="GO" id="GO:0016192">
    <property type="term" value="P:vesicle-mediated transport"/>
    <property type="evidence" value="ECO:0007669"/>
    <property type="project" value="InterPro"/>
</dbReference>